<dbReference type="GO" id="GO:0005524">
    <property type="term" value="F:ATP binding"/>
    <property type="evidence" value="ECO:0007669"/>
    <property type="project" value="UniProtKB-KW"/>
</dbReference>
<keyword evidence="2" id="KW-0547">Nucleotide-binding</keyword>
<dbReference type="Pfam" id="PF01695">
    <property type="entry name" value="IstB_IS21"/>
    <property type="match status" value="1"/>
</dbReference>
<keyword evidence="3" id="KW-1185">Reference proteome</keyword>
<reference evidence="3" key="1">
    <citation type="journal article" date="2022" name="G3 (Bethesda)">
        <title>Unveiling the complete genome sequence of Alicyclobacillus acidoterrestris DSM 3922T, a taint-producing strain.</title>
        <authorList>
            <person name="Leonardo I.C."/>
            <person name="Barreto Crespo M.T."/>
            <person name="Gaspar F.B."/>
        </authorList>
    </citation>
    <scope>NUCLEOTIDE SEQUENCE [LARGE SCALE GENOMIC DNA]</scope>
    <source>
        <strain evidence="3">DSM 3922</strain>
    </source>
</reference>
<protein>
    <submittedName>
        <fullName evidence="2">ATP-binding protein</fullName>
    </submittedName>
</protein>
<dbReference type="InterPro" id="IPR002611">
    <property type="entry name" value="IstB_ATP-bd"/>
</dbReference>
<proteinExistence type="predicted"/>
<feature type="domain" description="IstB-like ATP-binding" evidence="1">
    <location>
        <begin position="3"/>
        <end position="80"/>
    </location>
</feature>
<accession>A0A9E6ZTU2</accession>
<organism evidence="2 3">
    <name type="scientific">Alicyclobacillus acidoterrestris (strain ATCC 49025 / DSM 3922 / CIP 106132 / NCIMB 13137 / GD3B)</name>
    <dbReference type="NCBI Taxonomy" id="1356854"/>
    <lineage>
        <taxon>Bacteria</taxon>
        <taxon>Bacillati</taxon>
        <taxon>Bacillota</taxon>
        <taxon>Bacilli</taxon>
        <taxon>Bacillales</taxon>
        <taxon>Alicyclobacillaceae</taxon>
        <taxon>Alicyclobacillus</taxon>
    </lineage>
</organism>
<dbReference type="InterPro" id="IPR027417">
    <property type="entry name" value="P-loop_NTPase"/>
</dbReference>
<name>A0A9E6ZTU2_ALIAG</name>
<evidence type="ECO:0000313" key="3">
    <source>
        <dbReference type="Proteomes" id="UP000829401"/>
    </source>
</evidence>
<keyword evidence="2" id="KW-0067">ATP-binding</keyword>
<dbReference type="Gene3D" id="3.40.50.300">
    <property type="entry name" value="P-loop containing nucleotide triphosphate hydrolases"/>
    <property type="match status" value="1"/>
</dbReference>
<evidence type="ECO:0000259" key="1">
    <source>
        <dbReference type="Pfam" id="PF01695"/>
    </source>
</evidence>
<dbReference type="EMBL" id="CP080467">
    <property type="protein sequence ID" value="UNO49054.1"/>
    <property type="molecule type" value="Genomic_DNA"/>
</dbReference>
<dbReference type="Proteomes" id="UP000829401">
    <property type="component" value="Chromosome"/>
</dbReference>
<dbReference type="AlphaFoldDB" id="A0A9E6ZTU2"/>
<gene>
    <name evidence="2" type="ORF">K1I37_00335</name>
</gene>
<sequence>MIQYLSACLNEEVSSRQQSHLQTYTRQAKFPALKTLEEFDFTAIPALPKAKILGLAEGKFIQGRENVVCMGASGTGKTGIKSIEWTPQNGEYISSNILTLDLLSLL</sequence>
<dbReference type="KEGG" id="aaco:K1I37_00335"/>
<evidence type="ECO:0000313" key="2">
    <source>
        <dbReference type="EMBL" id="UNO49054.1"/>
    </source>
</evidence>